<reference evidence="1 2" key="1">
    <citation type="submission" date="2022-02" db="EMBL/GenBank/DDBJ databases">
        <title>Comparative genomics of the first Antarctic Pseudomonas spp. capable of biotransforming 2,4,6-Trinitrotoluene.</title>
        <authorList>
            <person name="Cabrera M.A."/>
            <person name="Marquez S.L."/>
            <person name="Perez-Donoso J.M."/>
        </authorList>
    </citation>
    <scope>NUCLEOTIDE SEQUENCE [LARGE SCALE GENOMIC DNA]</scope>
    <source>
        <strain evidence="1 2">TNT19</strain>
    </source>
</reference>
<protein>
    <submittedName>
        <fullName evidence="1">Uncharacterized protein</fullName>
    </submittedName>
</protein>
<dbReference type="EMBL" id="JAKNRW010000001">
    <property type="protein sequence ID" value="MCK1788930.1"/>
    <property type="molecule type" value="Genomic_DNA"/>
</dbReference>
<gene>
    <name evidence="1" type="ORF">L9059_01755</name>
</gene>
<evidence type="ECO:0000313" key="2">
    <source>
        <dbReference type="Proteomes" id="UP001299876"/>
    </source>
</evidence>
<sequence>MTTAALTQPFHFTSFSVQRCIRIKYETDVVYRPIHAQQNEAILQMLTGQTSLRTPAVNLELITVEIDGDEQVLIDQEDGEFFNIAHGSCEHGIYLSSGTFEGVYWRVLGFVDGSDSLRDAMQLVVGDFEASIRSTCMGLQALVRLPTAIRAYNDKINREETAPDGADYNALLELSGI</sequence>
<organism evidence="1 2">
    <name type="scientific">Pseudomonas violetae</name>
    <dbReference type="NCBI Taxonomy" id="2915813"/>
    <lineage>
        <taxon>Bacteria</taxon>
        <taxon>Pseudomonadati</taxon>
        <taxon>Pseudomonadota</taxon>
        <taxon>Gammaproteobacteria</taxon>
        <taxon>Pseudomonadales</taxon>
        <taxon>Pseudomonadaceae</taxon>
        <taxon>Pseudomonas</taxon>
    </lineage>
</organism>
<keyword evidence="2" id="KW-1185">Reference proteome</keyword>
<accession>A0ABT0ET68</accession>
<comment type="caution">
    <text evidence="1">The sequence shown here is derived from an EMBL/GenBank/DDBJ whole genome shotgun (WGS) entry which is preliminary data.</text>
</comment>
<name>A0ABT0ET68_9PSED</name>
<dbReference type="RefSeq" id="WP_247286478.1">
    <property type="nucleotide sequence ID" value="NZ_JAKNRW010000001.1"/>
</dbReference>
<proteinExistence type="predicted"/>
<evidence type="ECO:0000313" key="1">
    <source>
        <dbReference type="EMBL" id="MCK1788930.1"/>
    </source>
</evidence>
<dbReference type="Proteomes" id="UP001299876">
    <property type="component" value="Unassembled WGS sequence"/>
</dbReference>